<comment type="caution">
    <text evidence="1">The sequence shown here is derived from an EMBL/GenBank/DDBJ whole genome shotgun (WGS) entry which is preliminary data.</text>
</comment>
<evidence type="ECO:0000313" key="1">
    <source>
        <dbReference type="EMBL" id="KAJ7998005.1"/>
    </source>
</evidence>
<protein>
    <submittedName>
        <fullName evidence="1">Uncharacterized protein</fullName>
    </submittedName>
</protein>
<gene>
    <name evidence="1" type="ORF">DPEC_G00218060</name>
</gene>
<organism evidence="1 2">
    <name type="scientific">Dallia pectoralis</name>
    <name type="common">Alaska blackfish</name>
    <dbReference type="NCBI Taxonomy" id="75939"/>
    <lineage>
        <taxon>Eukaryota</taxon>
        <taxon>Metazoa</taxon>
        <taxon>Chordata</taxon>
        <taxon>Craniata</taxon>
        <taxon>Vertebrata</taxon>
        <taxon>Euteleostomi</taxon>
        <taxon>Actinopterygii</taxon>
        <taxon>Neopterygii</taxon>
        <taxon>Teleostei</taxon>
        <taxon>Protacanthopterygii</taxon>
        <taxon>Esociformes</taxon>
        <taxon>Umbridae</taxon>
        <taxon>Dallia</taxon>
    </lineage>
</organism>
<dbReference type="Proteomes" id="UP001157502">
    <property type="component" value="Chromosome 18"/>
</dbReference>
<sequence length="112" mass="12872">PLWLVYKVKSPPTVAGIQGKVTPHCGWYTRQSHVKKQQTHTHTSLWTSMFYRGVILNTKFQTDYGIWKQIILIASSTTQAGFLIAVYKILIDSAGFQDVWSQRKAVFLWSQL</sequence>
<accession>A0ACC2G373</accession>
<keyword evidence="2" id="KW-1185">Reference proteome</keyword>
<reference evidence="1" key="1">
    <citation type="submission" date="2021-05" db="EMBL/GenBank/DDBJ databases">
        <authorList>
            <person name="Pan Q."/>
            <person name="Jouanno E."/>
            <person name="Zahm M."/>
            <person name="Klopp C."/>
            <person name="Cabau C."/>
            <person name="Louis A."/>
            <person name="Berthelot C."/>
            <person name="Parey E."/>
            <person name="Roest Crollius H."/>
            <person name="Montfort J."/>
            <person name="Robinson-Rechavi M."/>
            <person name="Bouchez O."/>
            <person name="Lampietro C."/>
            <person name="Lopez Roques C."/>
            <person name="Donnadieu C."/>
            <person name="Postlethwait J."/>
            <person name="Bobe J."/>
            <person name="Dillon D."/>
            <person name="Chandos A."/>
            <person name="von Hippel F."/>
            <person name="Guiguen Y."/>
        </authorList>
    </citation>
    <scope>NUCLEOTIDE SEQUENCE</scope>
    <source>
        <strain evidence="1">YG-Jan2019</strain>
    </source>
</reference>
<dbReference type="EMBL" id="CM055745">
    <property type="protein sequence ID" value="KAJ7998005.1"/>
    <property type="molecule type" value="Genomic_DNA"/>
</dbReference>
<evidence type="ECO:0000313" key="2">
    <source>
        <dbReference type="Proteomes" id="UP001157502"/>
    </source>
</evidence>
<proteinExistence type="predicted"/>
<name>A0ACC2G373_DALPE</name>
<feature type="non-terminal residue" evidence="1">
    <location>
        <position position="1"/>
    </location>
</feature>